<accession>K2KAL8</accession>
<protein>
    <submittedName>
        <fullName evidence="1">Uncharacterized protein</fullName>
    </submittedName>
</protein>
<name>K2KAL8_9GAMM</name>
<dbReference type="AlphaFoldDB" id="K2KAL8"/>
<evidence type="ECO:0000313" key="2">
    <source>
        <dbReference type="Proteomes" id="UP000014115"/>
    </source>
</evidence>
<dbReference type="EMBL" id="AMRG01000019">
    <property type="protein sequence ID" value="EKE79964.1"/>
    <property type="molecule type" value="Genomic_DNA"/>
</dbReference>
<reference evidence="1 2" key="1">
    <citation type="journal article" date="2012" name="J. Bacteriol.">
        <title>Genome Sequence of Idiomarina xiamenensis Type Strain 10-D-4.</title>
        <authorList>
            <person name="Lai Q."/>
            <person name="Wang L."/>
            <person name="Wang W."/>
            <person name="Shao Z."/>
        </authorList>
    </citation>
    <scope>NUCLEOTIDE SEQUENCE [LARGE SCALE GENOMIC DNA]</scope>
    <source>
        <strain evidence="1 2">10-D-4</strain>
    </source>
</reference>
<organism evidence="1 2">
    <name type="scientific">Idiomarina xiamenensis 10-D-4</name>
    <dbReference type="NCBI Taxonomy" id="740709"/>
    <lineage>
        <taxon>Bacteria</taxon>
        <taxon>Pseudomonadati</taxon>
        <taxon>Pseudomonadota</taxon>
        <taxon>Gammaproteobacteria</taxon>
        <taxon>Alteromonadales</taxon>
        <taxon>Idiomarinaceae</taxon>
        <taxon>Idiomarina</taxon>
    </lineage>
</organism>
<keyword evidence="2" id="KW-1185">Reference proteome</keyword>
<dbReference type="Proteomes" id="UP000014115">
    <property type="component" value="Unassembled WGS sequence"/>
</dbReference>
<evidence type="ECO:0000313" key="1">
    <source>
        <dbReference type="EMBL" id="EKE79964.1"/>
    </source>
</evidence>
<proteinExistence type="predicted"/>
<gene>
    <name evidence="1" type="ORF">A10D4_12308</name>
</gene>
<comment type="caution">
    <text evidence="1">The sequence shown here is derived from an EMBL/GenBank/DDBJ whole genome shotgun (WGS) entry which is preliminary data.</text>
</comment>
<dbReference type="STRING" id="740709.A10D4_12308"/>
<dbReference type="PATRIC" id="fig|740709.3.peg.2487"/>
<sequence>MIPSFLAKSRRLKCVGQAASDTERRSRDARISVMNDIRQQLAAGKNLNDYCNIKVKHAIDDSFQRPVTRGFL</sequence>